<dbReference type="CDD" id="cd00211">
    <property type="entry name" value="PTS_IIA_fru"/>
    <property type="match status" value="1"/>
</dbReference>
<organism evidence="6 7">
    <name type="scientific">Acidilutibacter cellobiosedens</name>
    <dbReference type="NCBI Taxonomy" id="2507161"/>
    <lineage>
        <taxon>Bacteria</taxon>
        <taxon>Bacillati</taxon>
        <taxon>Bacillota</taxon>
        <taxon>Tissierellia</taxon>
        <taxon>Tissierellales</taxon>
        <taxon>Acidilutibacteraceae</taxon>
        <taxon>Acidilutibacter</taxon>
    </lineage>
</organism>
<protein>
    <submittedName>
        <fullName evidence="6">Transcription antiterminator</fullName>
    </submittedName>
</protein>
<feature type="domain" description="PTS EIIA type-2" evidence="3">
    <location>
        <begin position="511"/>
        <end position="652"/>
    </location>
</feature>
<evidence type="ECO:0000313" key="7">
    <source>
        <dbReference type="Proteomes" id="UP000287969"/>
    </source>
</evidence>
<keyword evidence="7" id="KW-1185">Reference proteome</keyword>
<feature type="domain" description="PRD" evidence="5">
    <location>
        <begin position="185"/>
        <end position="290"/>
    </location>
</feature>
<dbReference type="SUPFAM" id="SSF55804">
    <property type="entry name" value="Phoshotransferase/anion transport protein"/>
    <property type="match status" value="1"/>
</dbReference>
<dbReference type="InterPro" id="IPR050661">
    <property type="entry name" value="BglG_antiterminators"/>
</dbReference>
<dbReference type="PANTHER" id="PTHR30185">
    <property type="entry name" value="CRYPTIC BETA-GLUCOSIDE BGL OPERON ANTITERMINATOR"/>
    <property type="match status" value="1"/>
</dbReference>
<name>A0A410Q9M3_9FIRM</name>
<dbReference type="Gene3D" id="3.40.930.10">
    <property type="entry name" value="Mannitol-specific EII, Chain A"/>
    <property type="match status" value="1"/>
</dbReference>
<evidence type="ECO:0000259" key="3">
    <source>
        <dbReference type="PROSITE" id="PS51094"/>
    </source>
</evidence>
<sequence>MNKREENLIRILYERKNNFVLIKEMAKEENCCDKTVRNSLDRVEEYLNKFSCGLKLERKKGKGICLRIKPHSKVTLKDILGNNYMKEDTISDDERRAELSYTLLMSTKAVTLEEFSKKYYVNKKIITEDLKKIGRQLEKYNLKIISKQRIGNFIKGLEKDKRKALFNTIKDLNQFSKSKSTLRDIFLPHEIDIVKNEIMDLQRNIRISFTDESNNALVIHILFMIKRIKLNQPISFFKDEKDLVKSKIQYSWAVKLTKNLGNIFSITFSEDEIIYLTIHLLGMKYNEDSNIDISNFIVKSESNIVDLLINRLLDGLEGIGEASFKTDEILKQALRLHLYGSINRINYGLSLENPILDEIKRMNPYLYYEVLDVVDKFNVDYNIQIPREEVGYITIHFQASIERSKKNLEKKYSAVILCHMGVGISNYLKIKLEKIFPWVEFIGSISVKEIPKFLQSNHVDFIFSTVDIDDSYFNYIKINSIIDKKEESKIKESVNNNLLHKELKKDRKSHKYIYEKFIFLRKSFKNKFEVIKFITDKLRESNRIDAEFHSSVLKRESIDSTEIGNFLAIPHGDSKHIISSTISILTLKEPIIWGKEQVQIVFLLSVKKEDYSKDNTMGGFFKHLNDLSNNKEDLKKLIEEDNINNFFKLIEL</sequence>
<dbReference type="EMBL" id="CP035282">
    <property type="protein sequence ID" value="QAT60680.1"/>
    <property type="molecule type" value="Genomic_DNA"/>
</dbReference>
<dbReference type="PROSITE" id="PS51094">
    <property type="entry name" value="PTS_EIIA_TYPE_2"/>
    <property type="match status" value="1"/>
</dbReference>
<dbReference type="AlphaFoldDB" id="A0A410Q9M3"/>
<dbReference type="Proteomes" id="UP000287969">
    <property type="component" value="Chromosome"/>
</dbReference>
<dbReference type="SUPFAM" id="SSF52794">
    <property type="entry name" value="PTS system IIB component-like"/>
    <property type="match status" value="1"/>
</dbReference>
<dbReference type="PROSITE" id="PS00372">
    <property type="entry name" value="PTS_EIIA_TYPE_2_HIS"/>
    <property type="match status" value="1"/>
</dbReference>
<dbReference type="GO" id="GO:0006355">
    <property type="term" value="P:regulation of DNA-templated transcription"/>
    <property type="evidence" value="ECO:0007669"/>
    <property type="project" value="InterPro"/>
</dbReference>
<dbReference type="OrthoDB" id="3175596at2"/>
<dbReference type="InterPro" id="IPR036634">
    <property type="entry name" value="PRD_sf"/>
</dbReference>
<dbReference type="CDD" id="cd05568">
    <property type="entry name" value="PTS_IIB_bgl_like"/>
    <property type="match status" value="1"/>
</dbReference>
<evidence type="ECO:0000256" key="1">
    <source>
        <dbReference type="ARBA" id="ARBA00022679"/>
    </source>
</evidence>
<dbReference type="PROSITE" id="PS51372">
    <property type="entry name" value="PRD_2"/>
    <property type="match status" value="2"/>
</dbReference>
<dbReference type="InterPro" id="IPR036388">
    <property type="entry name" value="WH-like_DNA-bd_sf"/>
</dbReference>
<dbReference type="PROSITE" id="PS51099">
    <property type="entry name" value="PTS_EIIB_TYPE_2"/>
    <property type="match status" value="1"/>
</dbReference>
<feature type="domain" description="PTS EIIB type-2" evidence="4">
    <location>
        <begin position="412"/>
        <end position="502"/>
    </location>
</feature>
<dbReference type="InterPro" id="IPR002178">
    <property type="entry name" value="PTS_EIIA_type-2_dom"/>
</dbReference>
<evidence type="ECO:0000259" key="5">
    <source>
        <dbReference type="PROSITE" id="PS51372"/>
    </source>
</evidence>
<dbReference type="InterPro" id="IPR011608">
    <property type="entry name" value="PRD"/>
</dbReference>
<dbReference type="SUPFAM" id="SSF63520">
    <property type="entry name" value="PTS-regulatory domain, PRD"/>
    <property type="match status" value="2"/>
</dbReference>
<dbReference type="InterPro" id="IPR036095">
    <property type="entry name" value="PTS_EIIB-like_sf"/>
</dbReference>
<dbReference type="Gene3D" id="1.10.1790.10">
    <property type="entry name" value="PRD domain"/>
    <property type="match status" value="2"/>
</dbReference>
<dbReference type="KEGG" id="spoa:EQM13_03355"/>
<dbReference type="Pfam" id="PF00874">
    <property type="entry name" value="PRD"/>
    <property type="match status" value="2"/>
</dbReference>
<accession>A0A410Q9M3</accession>
<dbReference type="Gene3D" id="3.40.50.2300">
    <property type="match status" value="1"/>
</dbReference>
<evidence type="ECO:0000259" key="4">
    <source>
        <dbReference type="PROSITE" id="PS51099"/>
    </source>
</evidence>
<keyword evidence="2" id="KW-0677">Repeat</keyword>
<dbReference type="Gene3D" id="1.10.10.10">
    <property type="entry name" value="Winged helix-like DNA-binding domain superfamily/Winged helix DNA-binding domain"/>
    <property type="match status" value="2"/>
</dbReference>
<feature type="domain" description="PRD" evidence="5">
    <location>
        <begin position="300"/>
        <end position="407"/>
    </location>
</feature>
<proteinExistence type="predicted"/>
<dbReference type="PANTHER" id="PTHR30185:SF12">
    <property type="entry name" value="TRANSCRIPTIONAL REGULATOR MANR"/>
    <property type="match status" value="1"/>
</dbReference>
<dbReference type="GO" id="GO:0009401">
    <property type="term" value="P:phosphoenolpyruvate-dependent sugar phosphotransferase system"/>
    <property type="evidence" value="ECO:0007669"/>
    <property type="project" value="InterPro"/>
</dbReference>
<gene>
    <name evidence="6" type="ORF">EQM13_03355</name>
</gene>
<dbReference type="RefSeq" id="WP_128751946.1">
    <property type="nucleotide sequence ID" value="NZ_CP035282.1"/>
</dbReference>
<dbReference type="GO" id="GO:0008982">
    <property type="term" value="F:protein-N(PI)-phosphohistidine-sugar phosphotransferase activity"/>
    <property type="evidence" value="ECO:0007669"/>
    <property type="project" value="InterPro"/>
</dbReference>
<evidence type="ECO:0000256" key="2">
    <source>
        <dbReference type="ARBA" id="ARBA00022737"/>
    </source>
</evidence>
<dbReference type="InterPro" id="IPR013011">
    <property type="entry name" value="PTS_EIIB_2"/>
</dbReference>
<keyword evidence="1" id="KW-0808">Transferase</keyword>
<evidence type="ECO:0000313" key="6">
    <source>
        <dbReference type="EMBL" id="QAT60680.1"/>
    </source>
</evidence>
<dbReference type="Pfam" id="PF00359">
    <property type="entry name" value="PTS_EIIA_2"/>
    <property type="match status" value="1"/>
</dbReference>
<dbReference type="InterPro" id="IPR016152">
    <property type="entry name" value="PTrfase/Anion_transptr"/>
</dbReference>
<reference evidence="7" key="1">
    <citation type="submission" date="2019-01" db="EMBL/GenBank/DDBJ databases">
        <title>Draft genomes of a novel of Sporanaerobacter strains.</title>
        <authorList>
            <person name="Ma S."/>
        </authorList>
    </citation>
    <scope>NUCLEOTIDE SEQUENCE [LARGE SCALE GENOMIC DNA]</scope>
    <source>
        <strain evidence="7">NJN-17</strain>
    </source>
</reference>